<gene>
    <name evidence="12" type="ORF">F0145_04365</name>
</gene>
<organism evidence="12 13">
    <name type="scientific">Adhaeribacter rhizoryzae</name>
    <dbReference type="NCBI Taxonomy" id="2607907"/>
    <lineage>
        <taxon>Bacteria</taxon>
        <taxon>Pseudomonadati</taxon>
        <taxon>Bacteroidota</taxon>
        <taxon>Cytophagia</taxon>
        <taxon>Cytophagales</taxon>
        <taxon>Hymenobacteraceae</taxon>
        <taxon>Adhaeribacter</taxon>
    </lineage>
</organism>
<dbReference type="Pfam" id="PF10988">
    <property type="entry name" value="DUF2807"/>
    <property type="match status" value="1"/>
</dbReference>
<feature type="compositionally biased region" description="Polar residues" evidence="6">
    <location>
        <begin position="97"/>
        <end position="122"/>
    </location>
</feature>
<evidence type="ECO:0000256" key="2">
    <source>
        <dbReference type="ARBA" id="ARBA00022475"/>
    </source>
</evidence>
<dbReference type="PANTHER" id="PTHR33885:SF3">
    <property type="entry name" value="PHAGE SHOCK PROTEIN C"/>
    <property type="match status" value="1"/>
</dbReference>
<dbReference type="GO" id="GO:0005886">
    <property type="term" value="C:plasma membrane"/>
    <property type="evidence" value="ECO:0007669"/>
    <property type="project" value="UniProtKB-SubCell"/>
</dbReference>
<feature type="domain" description="PspC-related ToastRack" evidence="11">
    <location>
        <begin position="477"/>
        <end position="595"/>
    </location>
</feature>
<feature type="transmembrane region" description="Helical" evidence="7">
    <location>
        <begin position="161"/>
        <end position="188"/>
    </location>
</feature>
<feature type="region of interest" description="Disordered" evidence="6">
    <location>
        <begin position="814"/>
        <end position="840"/>
    </location>
</feature>
<dbReference type="InterPro" id="IPR052027">
    <property type="entry name" value="PspC"/>
</dbReference>
<dbReference type="InterPro" id="IPR054321">
    <property type="entry name" value="PspC-rel_TM"/>
</dbReference>
<feature type="transmembrane region" description="Helical" evidence="7">
    <location>
        <begin position="379"/>
        <end position="405"/>
    </location>
</feature>
<dbReference type="Gene3D" id="2.160.20.120">
    <property type="match status" value="1"/>
</dbReference>
<feature type="domain" description="PspC-related transmembrane region" evidence="10">
    <location>
        <begin position="305"/>
        <end position="441"/>
    </location>
</feature>
<keyword evidence="2" id="KW-1003">Cell membrane</keyword>
<dbReference type="Pfam" id="PF22744">
    <property type="entry name" value="Toast-rack_PspC-Cterm"/>
    <property type="match status" value="1"/>
</dbReference>
<feature type="transmembrane region" description="Helical" evidence="7">
    <location>
        <begin position="336"/>
        <end position="359"/>
    </location>
</feature>
<feature type="domain" description="Putative auto-transporter adhesin head GIN" evidence="9">
    <location>
        <begin position="640"/>
        <end position="824"/>
    </location>
</feature>
<evidence type="ECO:0000259" key="8">
    <source>
        <dbReference type="Pfam" id="PF04024"/>
    </source>
</evidence>
<dbReference type="InterPro" id="IPR007168">
    <property type="entry name" value="Phageshock_PspC_N"/>
</dbReference>
<feature type="domain" description="Phage shock protein PspC N-terminal" evidence="8">
    <location>
        <begin position="200"/>
        <end position="257"/>
    </location>
</feature>
<protein>
    <submittedName>
        <fullName evidence="12">PspC domain-containing protein</fullName>
    </submittedName>
</protein>
<comment type="subcellular location">
    <subcellularLocation>
        <location evidence="1">Cell membrane</location>
        <topology evidence="1">Single-pass membrane protein</topology>
    </subcellularLocation>
</comment>
<feature type="transmembrane region" description="Helical" evidence="7">
    <location>
        <begin position="231"/>
        <end position="254"/>
    </location>
</feature>
<keyword evidence="3 7" id="KW-0812">Transmembrane</keyword>
<keyword evidence="4 7" id="KW-1133">Transmembrane helix</keyword>
<evidence type="ECO:0000256" key="3">
    <source>
        <dbReference type="ARBA" id="ARBA00022692"/>
    </source>
</evidence>
<keyword evidence="5 7" id="KW-0472">Membrane</keyword>
<sequence length="840" mass="93000">MKKNISINLQGMIFHIEEDGYEQLSQYLAAIKAYFSAYAGHEEIIADIEARIAEIFFSKLSPTKQVITREDVQALVAQMGSVKDFQTLEEDEPEFATGSTNQQQQAYSSTAGSSNGGPTTEPTAGRRIHRDENRKVLGGVAAGIANYLNVDPLWIRLVFVVLTLLFAIPGGAPAGIIIVAYILCWVAFPRSYDLPESTTKKLFRNPDDKKLGGVASGMASYFGLDVAVIRLLFLISFFMGGFGLVAYIILWIILPEANSITDRVQMQGNPITLNSIEESLKNNLYMRDEYGRESNLARAVLFPVRFVAQVFGVLARFLGPLISFLIALIRILAGVLLILIAGSFIFALILMAFTVSGLIDGSEFIGTDVPFALFTNTYPVYGLIAGFFAGLIPAIFIFVLALGLLLKRFYLRPAIGWSFFGIWILSIFVLVLSIIQFRNNFRESGEYIVHKDFPVTAYQTVLLKARDTDSFRNGYANIEVQSYPGNTVKLIQEFRAKGKTEAEAAHNATMVSYRATQQDSTITFDYNYKFKPNAIYREQYLALKLLLPENKNFRVTESFARLLPSSAFDREYGNEEISNYLWQVKKDGFVCLDCPPIDTTATDPDAPEAEWETENRAYLDSPLRNENDYGNDNRTFNNQDFSRVQVSGIYHVRVRRGDNFSIAARGNNDELRELEISQNGDRLEIKPRNSRFRFSLADREPVLITVVMPELNELNLSGAVKAEASGFTTDAFRLNQSGAVQSALSVKCDILDIDLSGASETSVAGSGQHIRIEAAGACQVRAGGFKATNAEVDLAGASSARIFVTEHLRADVSGPSNLTYKGNPKTVDADQSGMGSIEED</sequence>
<feature type="region of interest" description="Disordered" evidence="6">
    <location>
        <begin position="90"/>
        <end position="129"/>
    </location>
</feature>
<evidence type="ECO:0000259" key="10">
    <source>
        <dbReference type="Pfam" id="PF22571"/>
    </source>
</evidence>
<evidence type="ECO:0000313" key="12">
    <source>
        <dbReference type="EMBL" id="KAA5548753.1"/>
    </source>
</evidence>
<dbReference type="RefSeq" id="WP_150087080.1">
    <property type="nucleotide sequence ID" value="NZ_VWSF01000002.1"/>
</dbReference>
<dbReference type="PANTHER" id="PTHR33885">
    <property type="entry name" value="PHAGE SHOCK PROTEIN C"/>
    <property type="match status" value="1"/>
</dbReference>
<dbReference type="Proteomes" id="UP000323426">
    <property type="component" value="Unassembled WGS sequence"/>
</dbReference>
<keyword evidence="13" id="KW-1185">Reference proteome</keyword>
<evidence type="ECO:0000313" key="13">
    <source>
        <dbReference type="Proteomes" id="UP000323426"/>
    </source>
</evidence>
<dbReference type="Pfam" id="PF22571">
    <property type="entry name" value="LiaI-LiaF-TM_PspC"/>
    <property type="match status" value="1"/>
</dbReference>
<evidence type="ECO:0000256" key="6">
    <source>
        <dbReference type="SAM" id="MobiDB-lite"/>
    </source>
</evidence>
<evidence type="ECO:0000256" key="5">
    <source>
        <dbReference type="ARBA" id="ARBA00023136"/>
    </source>
</evidence>
<proteinExistence type="predicted"/>
<comment type="caution">
    <text evidence="12">The sequence shown here is derived from an EMBL/GenBank/DDBJ whole genome shotgun (WGS) entry which is preliminary data.</text>
</comment>
<name>A0A5M6DMX3_9BACT</name>
<feature type="transmembrane region" description="Helical" evidence="7">
    <location>
        <begin position="417"/>
        <end position="437"/>
    </location>
</feature>
<dbReference type="InterPro" id="IPR021255">
    <property type="entry name" value="DUF2807"/>
</dbReference>
<evidence type="ECO:0000256" key="7">
    <source>
        <dbReference type="SAM" id="Phobius"/>
    </source>
</evidence>
<feature type="transmembrane region" description="Helical" evidence="7">
    <location>
        <begin position="136"/>
        <end position="155"/>
    </location>
</feature>
<dbReference type="EMBL" id="VWSF01000002">
    <property type="protein sequence ID" value="KAA5548753.1"/>
    <property type="molecule type" value="Genomic_DNA"/>
</dbReference>
<dbReference type="Pfam" id="PF04024">
    <property type="entry name" value="PspC"/>
    <property type="match status" value="2"/>
</dbReference>
<reference evidence="12 13" key="1">
    <citation type="submission" date="2019-09" db="EMBL/GenBank/DDBJ databases">
        <title>Genome sequence and assembly of Adhaeribacter sp.</title>
        <authorList>
            <person name="Chhetri G."/>
        </authorList>
    </citation>
    <scope>NUCLEOTIDE SEQUENCE [LARGE SCALE GENOMIC DNA]</scope>
    <source>
        <strain evidence="12 13">DK36</strain>
    </source>
</reference>
<feature type="domain" description="Phage shock protein PspC N-terminal" evidence="8">
    <location>
        <begin position="126"/>
        <end position="190"/>
    </location>
</feature>
<accession>A0A5M6DMX3</accession>
<evidence type="ECO:0000256" key="4">
    <source>
        <dbReference type="ARBA" id="ARBA00022989"/>
    </source>
</evidence>
<evidence type="ECO:0000259" key="9">
    <source>
        <dbReference type="Pfam" id="PF10988"/>
    </source>
</evidence>
<evidence type="ECO:0000256" key="1">
    <source>
        <dbReference type="ARBA" id="ARBA00004162"/>
    </source>
</evidence>
<dbReference type="InterPro" id="IPR054319">
    <property type="entry name" value="PspC-rel_ToastRack"/>
</dbReference>
<dbReference type="AlphaFoldDB" id="A0A5M6DMX3"/>
<evidence type="ECO:0000259" key="11">
    <source>
        <dbReference type="Pfam" id="PF22744"/>
    </source>
</evidence>
<feature type="transmembrane region" description="Helical" evidence="7">
    <location>
        <begin position="306"/>
        <end position="329"/>
    </location>
</feature>